<dbReference type="InterPro" id="IPR027417">
    <property type="entry name" value="P-loop_NTPase"/>
</dbReference>
<dbReference type="KEGG" id="avu:BK816_06735"/>
<dbReference type="Gene3D" id="3.40.50.300">
    <property type="entry name" value="P-loop containing nucleotide triphosphate hydrolases"/>
    <property type="match status" value="1"/>
</dbReference>
<dbReference type="NCBIfam" id="NF005115">
    <property type="entry name" value="PRK06547.1"/>
    <property type="match status" value="1"/>
</dbReference>
<dbReference type="AlphaFoldDB" id="A0A1D9MMJ1"/>
<proteinExistence type="predicted"/>
<dbReference type="EMBL" id="CP017812">
    <property type="protein sequence ID" value="AOZ73517.1"/>
    <property type="molecule type" value="Genomic_DNA"/>
</dbReference>
<accession>A0A1D9MMJ1</accession>
<sequence length="179" mass="19834">MAQLESTRPVLLVDGPSGSGKTTLATFLAKQLPLALPQWADLQLVSLDSFYPGWQGLAAASTMLAEDVLATQNPGFTSWDWEANRPGTWVSISPTRPLLVEGCGALTRQSRPLADYALWVELPETIRKERALTRDGDTFAPHWQEWLAQEQAHWQQNRPWELADLSLPLNDVSSGCPAR</sequence>
<dbReference type="Proteomes" id="UP000176288">
    <property type="component" value="Chromosome"/>
</dbReference>
<gene>
    <name evidence="1" type="ORF">BK816_06735</name>
</gene>
<reference evidence="1 2" key="1">
    <citation type="submission" date="2016-10" db="EMBL/GenBank/DDBJ databases">
        <title>Actinomyces aegypiusis sp. nov., isolated from the Aegypius monachus in Qinghai Tibet Plateau China.</title>
        <authorList>
            <person name="Wang Y."/>
        </authorList>
    </citation>
    <scope>NUCLEOTIDE SEQUENCE [LARGE SCALE GENOMIC DNA]</scope>
    <source>
        <strain evidence="1 2">VUL4_3</strain>
    </source>
</reference>
<keyword evidence="2" id="KW-1185">Reference proteome</keyword>
<name>A0A1D9MMJ1_9ACTO</name>
<protein>
    <submittedName>
        <fullName evidence="1">Uncharacterized protein</fullName>
    </submittedName>
</protein>
<evidence type="ECO:0000313" key="1">
    <source>
        <dbReference type="EMBL" id="AOZ73517.1"/>
    </source>
</evidence>
<evidence type="ECO:0000313" key="2">
    <source>
        <dbReference type="Proteomes" id="UP000176288"/>
    </source>
</evidence>
<dbReference type="STRING" id="1912795.BK816_06735"/>
<dbReference type="SUPFAM" id="SSF52540">
    <property type="entry name" value="P-loop containing nucleoside triphosphate hydrolases"/>
    <property type="match status" value="1"/>
</dbReference>
<organism evidence="1 2">
    <name type="scientific">Boudabousia tangfeifanii</name>
    <dbReference type="NCBI Taxonomy" id="1912795"/>
    <lineage>
        <taxon>Bacteria</taxon>
        <taxon>Bacillati</taxon>
        <taxon>Actinomycetota</taxon>
        <taxon>Actinomycetes</taxon>
        <taxon>Actinomycetales</taxon>
        <taxon>Actinomycetaceae</taxon>
        <taxon>Boudabousia</taxon>
    </lineage>
</organism>